<evidence type="ECO:0000256" key="1">
    <source>
        <dbReference type="SAM" id="MobiDB-lite"/>
    </source>
</evidence>
<gene>
    <name evidence="2" type="ORF">ACFYY5_05515</name>
</gene>
<feature type="region of interest" description="Disordered" evidence="1">
    <location>
        <begin position="1"/>
        <end position="24"/>
    </location>
</feature>
<reference evidence="2 3" key="1">
    <citation type="submission" date="2024-10" db="EMBL/GenBank/DDBJ databases">
        <title>The Natural Products Discovery Center: Release of the First 8490 Sequenced Strains for Exploring Actinobacteria Biosynthetic Diversity.</title>
        <authorList>
            <person name="Kalkreuter E."/>
            <person name="Kautsar S.A."/>
            <person name="Yang D."/>
            <person name="Bader C.D."/>
            <person name="Teijaro C.N."/>
            <person name="Fluegel L."/>
            <person name="Davis C.M."/>
            <person name="Simpson J.R."/>
            <person name="Lauterbach L."/>
            <person name="Steele A.D."/>
            <person name="Gui C."/>
            <person name="Meng S."/>
            <person name="Li G."/>
            <person name="Viehrig K."/>
            <person name="Ye F."/>
            <person name="Su P."/>
            <person name="Kiefer A.F."/>
            <person name="Nichols A."/>
            <person name="Cepeda A.J."/>
            <person name="Yan W."/>
            <person name="Fan B."/>
            <person name="Jiang Y."/>
            <person name="Adhikari A."/>
            <person name="Zheng C.-J."/>
            <person name="Schuster L."/>
            <person name="Cowan T.M."/>
            <person name="Smanski M.J."/>
            <person name="Chevrette M.G."/>
            <person name="De Carvalho L.P.S."/>
            <person name="Shen B."/>
        </authorList>
    </citation>
    <scope>NUCLEOTIDE SEQUENCE [LARGE SCALE GENOMIC DNA]</scope>
    <source>
        <strain evidence="2 3">NPDC001867</strain>
    </source>
</reference>
<sequence length="265" mass="27883">MKSTENLVRGARPSGSHSLAIGPANAASTLDPLSRRAVMAALLDVPDLLVELETTMSRTDAVAPRAMGGRTPMASREPMLPFHTGAADARAALTSALARLSRQVAAVVGHPAPGDASRQASYLSAHVPELQANSPALAGATDITAAVRAARIMIDHPQRQQQRVLGACVCGAALYAGEEQVTVHCVRCQRTHSATAVRTAAVGRASDKLATAAQLARLLPWISDTRITADRIRQWAARGKLPVHHIDGRALYRVGDVLAIATGRQ</sequence>
<dbReference type="Proteomes" id="UP001602089">
    <property type="component" value="Unassembled WGS sequence"/>
</dbReference>
<name>A0ABW6TBE0_9NOCA</name>
<evidence type="ECO:0000313" key="2">
    <source>
        <dbReference type="EMBL" id="MFF4022284.1"/>
    </source>
</evidence>
<accession>A0ABW6TBE0</accession>
<dbReference type="EMBL" id="JBIATK010000002">
    <property type="protein sequence ID" value="MFF4022284.1"/>
    <property type="molecule type" value="Genomic_DNA"/>
</dbReference>
<organism evidence="2 3">
    <name type="scientific">Nocardia elegans</name>
    <dbReference type="NCBI Taxonomy" id="300029"/>
    <lineage>
        <taxon>Bacteria</taxon>
        <taxon>Bacillati</taxon>
        <taxon>Actinomycetota</taxon>
        <taxon>Actinomycetes</taxon>
        <taxon>Mycobacteriales</taxon>
        <taxon>Nocardiaceae</taxon>
        <taxon>Nocardia</taxon>
    </lineage>
</organism>
<dbReference type="RefSeq" id="WP_387129226.1">
    <property type="nucleotide sequence ID" value="NZ_JBIATK010000002.1"/>
</dbReference>
<keyword evidence="3" id="KW-1185">Reference proteome</keyword>
<proteinExistence type="predicted"/>
<evidence type="ECO:0000313" key="3">
    <source>
        <dbReference type="Proteomes" id="UP001602089"/>
    </source>
</evidence>
<protein>
    <recommendedName>
        <fullName evidence="4">DNA-binding protein</fullName>
    </recommendedName>
</protein>
<comment type="caution">
    <text evidence="2">The sequence shown here is derived from an EMBL/GenBank/DDBJ whole genome shotgun (WGS) entry which is preliminary data.</text>
</comment>
<evidence type="ECO:0008006" key="4">
    <source>
        <dbReference type="Google" id="ProtNLM"/>
    </source>
</evidence>